<keyword evidence="1" id="KW-0482">Metalloprotease</keyword>
<dbReference type="GeneID" id="301700150"/>
<keyword evidence="1" id="KW-0378">Hydrolase</keyword>
<evidence type="ECO:0000313" key="2">
    <source>
        <dbReference type="Proteomes" id="UP000318720"/>
    </source>
</evidence>
<organism evidence="1 2">
    <name type="scientific">Streptomyces ipomoeae</name>
    <dbReference type="NCBI Taxonomy" id="103232"/>
    <lineage>
        <taxon>Bacteria</taxon>
        <taxon>Bacillati</taxon>
        <taxon>Actinomycetota</taxon>
        <taxon>Actinomycetes</taxon>
        <taxon>Kitasatosporales</taxon>
        <taxon>Streptomycetaceae</taxon>
        <taxon>Streptomyces</taxon>
    </lineage>
</organism>
<comment type="caution">
    <text evidence="1">The sequence shown here is derived from an EMBL/GenBank/DDBJ whole genome shotgun (WGS) entry which is preliminary data.</text>
</comment>
<dbReference type="AlphaFoldDB" id="A0A540PAM0"/>
<dbReference type="NCBIfam" id="TIGR03296">
    <property type="entry name" value="M6dom_TIGR03296"/>
    <property type="match status" value="1"/>
</dbReference>
<dbReference type="RefSeq" id="WP_009297351.1">
    <property type="nucleotide sequence ID" value="NZ_CP182305.1"/>
</dbReference>
<gene>
    <name evidence="1" type="ORF">Sipo8835_31660</name>
</gene>
<dbReference type="PANTHER" id="PTHR41775:SF1">
    <property type="entry name" value="PEPTIDASE M6-LIKE DOMAIN-CONTAINING PROTEIN"/>
    <property type="match status" value="1"/>
</dbReference>
<dbReference type="InterPro" id="IPR008757">
    <property type="entry name" value="Peptidase_M6-like_domain"/>
</dbReference>
<dbReference type="GO" id="GO:0008237">
    <property type="term" value="F:metallopeptidase activity"/>
    <property type="evidence" value="ECO:0007669"/>
    <property type="project" value="UniProtKB-KW"/>
</dbReference>
<dbReference type="EMBL" id="SPAZ01000248">
    <property type="protein sequence ID" value="TQE25298.1"/>
    <property type="molecule type" value="Genomic_DNA"/>
</dbReference>
<sequence>MQQPDPRSSSVRRRICPRRVVGLASVTVLTLAVSTSAGSGHLMAGTTTAAGATAVARGSALGPCLLRSQVGVQMSEGIPTPPGYSRSTGTVRALNLMIDFSDTPGEGSAMDRFAEFAPQTRKWFRTSSYGRLDYRPEAPVTEWLRMPRPFRAYDIQRGAPFEPGYRRLVEDLVRVADPLVDFRTYDLVNVLMTPNAGPSALDTVLSVTFAGNREAPIADGVPISNASFVYSRQDDGSGSYAETGYRVLPHENSHSFGLPDLYTHEGGGAVGHWDIMSEDWGVDNDLLGWHKWKLGWLDSAQVGCVAARGSVEYTLTPLAEPGGGKLVVVPLTSRTAYAFELRTRAGNDDAVCRPGVLVYRVDVGIETGHGPIRVYDSRRDSGGCTRSPNVHAELSDAPLVLGETFRDLRSGVAITVTGTDVAGNHRVRVTRQ</sequence>
<evidence type="ECO:0000313" key="1">
    <source>
        <dbReference type="EMBL" id="TQE25298.1"/>
    </source>
</evidence>
<protein>
    <submittedName>
        <fullName evidence="1">M6 family metalloprotease domain-containing protein</fullName>
    </submittedName>
</protein>
<name>A0A540PAM0_9ACTN</name>
<proteinExistence type="predicted"/>
<dbReference type="GO" id="GO:0006508">
    <property type="term" value="P:proteolysis"/>
    <property type="evidence" value="ECO:0007669"/>
    <property type="project" value="InterPro"/>
</dbReference>
<reference evidence="1 2" key="1">
    <citation type="submission" date="2019-03" db="EMBL/GenBank/DDBJ databases">
        <title>Comparative genomic analyses of the sweetpotato soil rot pathogen, Streptomyces ipomoeae.</title>
        <authorList>
            <person name="Ruschel Soares N."/>
            <person name="Badger J.H."/>
            <person name="Huguet-Tapia J.C."/>
            <person name="Clark C.A."/>
            <person name="Pettis G.S."/>
        </authorList>
    </citation>
    <scope>NUCLEOTIDE SEQUENCE [LARGE SCALE GENOMIC DNA]</scope>
    <source>
        <strain evidence="1 2">88-35</strain>
    </source>
</reference>
<dbReference type="PANTHER" id="PTHR41775">
    <property type="entry name" value="SECRETED PROTEIN-RELATED"/>
    <property type="match status" value="1"/>
</dbReference>
<accession>A0A540PAM0</accession>
<dbReference type="Proteomes" id="UP000318720">
    <property type="component" value="Unassembled WGS sequence"/>
</dbReference>
<keyword evidence="1" id="KW-0645">Protease</keyword>